<dbReference type="GO" id="GO:0006754">
    <property type="term" value="P:ATP biosynthetic process"/>
    <property type="evidence" value="ECO:0007669"/>
    <property type="project" value="TreeGrafter"/>
</dbReference>
<dbReference type="InterPro" id="IPR020476">
    <property type="entry name" value="Nudix_hydrolase"/>
</dbReference>
<dbReference type="PROSITE" id="PS51462">
    <property type="entry name" value="NUDIX"/>
    <property type="match status" value="1"/>
</dbReference>
<evidence type="ECO:0000256" key="5">
    <source>
        <dbReference type="ARBA" id="ARBA00032644"/>
    </source>
</evidence>
<gene>
    <name evidence="8" type="ORF">COT89_03185</name>
</gene>
<dbReference type="InterPro" id="IPR051325">
    <property type="entry name" value="Nudix_hydrolase_domain"/>
</dbReference>
<sequence>MTIKDESMGVIPVFKKGDESTKILIIKHKGDHWAFPKGHAEEGESIEQTARRELLEETGISEVEIDFGNKFVEEYSFPRDGNMYDKTVTYFVGIVSTIDKEIAPDPTEEIEESKWVSFDEAQDILTHEEARAVLKEVRDYLD</sequence>
<dbReference type="PANTHER" id="PTHR21340:SF0">
    <property type="entry name" value="BIS(5'-NUCLEOSYL)-TETRAPHOSPHATASE [ASYMMETRICAL]"/>
    <property type="match status" value="1"/>
</dbReference>
<evidence type="ECO:0000313" key="8">
    <source>
        <dbReference type="EMBL" id="PIR97753.1"/>
    </source>
</evidence>
<dbReference type="InterPro" id="IPR020084">
    <property type="entry name" value="NUDIX_hydrolase_CS"/>
</dbReference>
<evidence type="ECO:0000256" key="4">
    <source>
        <dbReference type="ARBA" id="ARBA00022801"/>
    </source>
</evidence>
<evidence type="ECO:0000259" key="7">
    <source>
        <dbReference type="PROSITE" id="PS51462"/>
    </source>
</evidence>
<dbReference type="CDD" id="cd03428">
    <property type="entry name" value="NUDIX_Ap4A_Nudt2"/>
    <property type="match status" value="1"/>
</dbReference>
<dbReference type="GO" id="GO:0000166">
    <property type="term" value="F:nucleotide binding"/>
    <property type="evidence" value="ECO:0007669"/>
    <property type="project" value="UniProtKB-KW"/>
</dbReference>
<protein>
    <recommendedName>
        <fullName evidence="2">Bis(5'-nucleosyl)-tetraphosphatase [asymmetrical]</fullName>
    </recommendedName>
    <alternativeName>
        <fullName evidence="5">Diadenosine 5',5'''-P1,P4-tetraphosphate asymmetrical hydrolase</fullName>
    </alternativeName>
</protein>
<dbReference type="AlphaFoldDB" id="A0A2H0VFB8"/>
<dbReference type="PRINTS" id="PR00502">
    <property type="entry name" value="NUDIXFAMILY"/>
</dbReference>
<dbReference type="InterPro" id="IPR015797">
    <property type="entry name" value="NUDIX_hydrolase-like_dom_sf"/>
</dbReference>
<evidence type="ECO:0000256" key="1">
    <source>
        <dbReference type="ARBA" id="ARBA00005582"/>
    </source>
</evidence>
<dbReference type="SUPFAM" id="SSF55811">
    <property type="entry name" value="Nudix"/>
    <property type="match status" value="1"/>
</dbReference>
<dbReference type="Pfam" id="PF00293">
    <property type="entry name" value="NUDIX"/>
    <property type="match status" value="1"/>
</dbReference>
<dbReference type="InterPro" id="IPR003565">
    <property type="entry name" value="Tetra_PHTase"/>
</dbReference>
<keyword evidence="4 6" id="KW-0378">Hydrolase</keyword>
<accession>A0A2H0VFB8</accession>
<keyword evidence="3" id="KW-0547">Nucleotide-binding</keyword>
<dbReference type="GO" id="GO:0004081">
    <property type="term" value="F:bis(5'-nucleosyl)-tetraphosphatase (asymmetrical) activity"/>
    <property type="evidence" value="ECO:0007669"/>
    <property type="project" value="TreeGrafter"/>
</dbReference>
<evidence type="ECO:0000313" key="9">
    <source>
        <dbReference type="Proteomes" id="UP000231466"/>
    </source>
</evidence>
<dbReference type="EMBL" id="PFAH01000010">
    <property type="protein sequence ID" value="PIR97753.1"/>
    <property type="molecule type" value="Genomic_DNA"/>
</dbReference>
<organism evidence="8 9">
    <name type="scientific">Candidatus Colwellbacteria bacterium CG10_big_fil_rev_8_21_14_0_10_42_22</name>
    <dbReference type="NCBI Taxonomy" id="1974540"/>
    <lineage>
        <taxon>Bacteria</taxon>
        <taxon>Candidatus Colwelliibacteriota</taxon>
    </lineage>
</organism>
<dbReference type="Proteomes" id="UP000231466">
    <property type="component" value="Unassembled WGS sequence"/>
</dbReference>
<feature type="domain" description="Nudix hydrolase" evidence="7">
    <location>
        <begin position="3"/>
        <end position="139"/>
    </location>
</feature>
<dbReference type="PANTHER" id="PTHR21340">
    <property type="entry name" value="DIADENOSINE 5,5-P1,P4-TETRAPHOSPHATE PYROPHOSPHOHYDROLASE MUTT"/>
    <property type="match status" value="1"/>
</dbReference>
<reference evidence="9" key="1">
    <citation type="submission" date="2017-09" db="EMBL/GenBank/DDBJ databases">
        <title>Depth-based differentiation of microbial function through sediment-hosted aquifers and enrichment of novel symbionts in the deep terrestrial subsurface.</title>
        <authorList>
            <person name="Probst A.J."/>
            <person name="Ladd B."/>
            <person name="Jarett J.K."/>
            <person name="Geller-Mcgrath D.E."/>
            <person name="Sieber C.M.K."/>
            <person name="Emerson J.B."/>
            <person name="Anantharaman K."/>
            <person name="Thomas B.C."/>
            <person name="Malmstrom R."/>
            <person name="Stieglmeier M."/>
            <person name="Klingl A."/>
            <person name="Woyke T."/>
            <person name="Ryan C.M."/>
            <person name="Banfield J.F."/>
        </authorList>
    </citation>
    <scope>NUCLEOTIDE SEQUENCE [LARGE SCALE GENOMIC DNA]</scope>
</reference>
<dbReference type="PROSITE" id="PS00893">
    <property type="entry name" value="NUDIX_BOX"/>
    <property type="match status" value="1"/>
</dbReference>
<evidence type="ECO:0000256" key="2">
    <source>
        <dbReference type="ARBA" id="ARBA00018911"/>
    </source>
</evidence>
<proteinExistence type="inferred from homology"/>
<dbReference type="InterPro" id="IPR000086">
    <property type="entry name" value="NUDIX_hydrolase_dom"/>
</dbReference>
<evidence type="ECO:0000256" key="6">
    <source>
        <dbReference type="RuleBase" id="RU003476"/>
    </source>
</evidence>
<comment type="similarity">
    <text evidence="1 6">Belongs to the Nudix hydrolase family.</text>
</comment>
<comment type="caution">
    <text evidence="8">The sequence shown here is derived from an EMBL/GenBank/DDBJ whole genome shotgun (WGS) entry which is preliminary data.</text>
</comment>
<dbReference type="GO" id="GO:0006167">
    <property type="term" value="P:AMP biosynthetic process"/>
    <property type="evidence" value="ECO:0007669"/>
    <property type="project" value="TreeGrafter"/>
</dbReference>
<evidence type="ECO:0000256" key="3">
    <source>
        <dbReference type="ARBA" id="ARBA00022741"/>
    </source>
</evidence>
<dbReference type="Gene3D" id="3.90.79.10">
    <property type="entry name" value="Nucleoside Triphosphate Pyrophosphohydrolase"/>
    <property type="match status" value="1"/>
</dbReference>
<name>A0A2H0VFB8_9BACT</name>